<dbReference type="EMBL" id="CALNXI010000522">
    <property type="protein sequence ID" value="CAH3028585.1"/>
    <property type="molecule type" value="Genomic_DNA"/>
</dbReference>
<dbReference type="Proteomes" id="UP001159427">
    <property type="component" value="Unassembled WGS sequence"/>
</dbReference>
<reference evidence="2 3" key="1">
    <citation type="submission" date="2022-05" db="EMBL/GenBank/DDBJ databases">
        <authorList>
            <consortium name="Genoscope - CEA"/>
            <person name="William W."/>
        </authorList>
    </citation>
    <scope>NUCLEOTIDE SEQUENCE [LARGE SCALE GENOMIC DNA]</scope>
</reference>
<dbReference type="Gene3D" id="3.10.100.10">
    <property type="entry name" value="Mannose-Binding Protein A, subunit A"/>
    <property type="match status" value="1"/>
</dbReference>
<accession>A0ABN8MK67</accession>
<organism evidence="2 3">
    <name type="scientific">Porites evermanni</name>
    <dbReference type="NCBI Taxonomy" id="104178"/>
    <lineage>
        <taxon>Eukaryota</taxon>
        <taxon>Metazoa</taxon>
        <taxon>Cnidaria</taxon>
        <taxon>Anthozoa</taxon>
        <taxon>Hexacorallia</taxon>
        <taxon>Scleractinia</taxon>
        <taxon>Fungiina</taxon>
        <taxon>Poritidae</taxon>
        <taxon>Porites</taxon>
    </lineage>
</organism>
<feature type="non-terminal residue" evidence="2">
    <location>
        <position position="1"/>
    </location>
</feature>
<dbReference type="InterPro" id="IPR016187">
    <property type="entry name" value="CTDL_fold"/>
</dbReference>
<proteinExistence type="predicted"/>
<evidence type="ECO:0000259" key="1">
    <source>
        <dbReference type="PROSITE" id="PS50041"/>
    </source>
</evidence>
<dbReference type="PANTHER" id="PTHR22803">
    <property type="entry name" value="MANNOSE, PHOSPHOLIPASE, LECTIN RECEPTOR RELATED"/>
    <property type="match status" value="1"/>
</dbReference>
<name>A0ABN8MK67_9CNID</name>
<dbReference type="Pfam" id="PF00059">
    <property type="entry name" value="Lectin_C"/>
    <property type="match status" value="1"/>
</dbReference>
<evidence type="ECO:0000313" key="3">
    <source>
        <dbReference type="Proteomes" id="UP001159427"/>
    </source>
</evidence>
<dbReference type="InterPro" id="IPR001304">
    <property type="entry name" value="C-type_lectin-like"/>
</dbReference>
<feature type="domain" description="C-type lectin" evidence="1">
    <location>
        <begin position="9"/>
        <end position="109"/>
    </location>
</feature>
<dbReference type="InterPro" id="IPR016186">
    <property type="entry name" value="C-type_lectin-like/link_sf"/>
</dbReference>
<dbReference type="PROSITE" id="PS50041">
    <property type="entry name" value="C_TYPE_LECTIN_2"/>
    <property type="match status" value="1"/>
</dbReference>
<keyword evidence="3" id="KW-1185">Reference proteome</keyword>
<dbReference type="InterPro" id="IPR050111">
    <property type="entry name" value="C-type_lectin/snaclec_domain"/>
</dbReference>
<comment type="caution">
    <text evidence="2">The sequence shown here is derived from an EMBL/GenBank/DDBJ whole genome shotgun (WGS) entry which is preliminary data.</text>
</comment>
<dbReference type="SMART" id="SM00034">
    <property type="entry name" value="CLECT"/>
    <property type="match status" value="1"/>
</dbReference>
<dbReference type="SUPFAM" id="SSF56436">
    <property type="entry name" value="C-type lectin-like"/>
    <property type="match status" value="1"/>
</dbReference>
<sequence>LCPQNWTNLQGSCYKRSSVTSSWNSAKSACEAMRSTLAMVKSQAEQQAVASIISEKTWIGLQRDSKDNSPWLWVDGSHATYFNWANKGPDNAGGKEFCVQMFVSGKWND</sequence>
<evidence type="ECO:0000313" key="2">
    <source>
        <dbReference type="EMBL" id="CAH3028585.1"/>
    </source>
</evidence>
<feature type="non-terminal residue" evidence="2">
    <location>
        <position position="109"/>
    </location>
</feature>
<gene>
    <name evidence="2" type="ORF">PEVE_00034451</name>
</gene>
<protein>
    <recommendedName>
        <fullName evidence="1">C-type lectin domain-containing protein</fullName>
    </recommendedName>
</protein>